<protein>
    <submittedName>
        <fullName evidence="1">Uncharacterized protein</fullName>
    </submittedName>
</protein>
<keyword evidence="2" id="KW-1185">Reference proteome</keyword>
<comment type="caution">
    <text evidence="1">The sequence shown here is derived from an EMBL/GenBank/DDBJ whole genome shotgun (WGS) entry which is preliminary data.</text>
</comment>
<proteinExistence type="predicted"/>
<dbReference type="Proteomes" id="UP001437256">
    <property type="component" value="Unassembled WGS sequence"/>
</dbReference>
<gene>
    <name evidence="1" type="ORF">AAF712_003532</name>
</gene>
<organism evidence="1 2">
    <name type="scientific">Marasmius tenuissimus</name>
    <dbReference type="NCBI Taxonomy" id="585030"/>
    <lineage>
        <taxon>Eukaryota</taxon>
        <taxon>Fungi</taxon>
        <taxon>Dikarya</taxon>
        <taxon>Basidiomycota</taxon>
        <taxon>Agaricomycotina</taxon>
        <taxon>Agaricomycetes</taxon>
        <taxon>Agaricomycetidae</taxon>
        <taxon>Agaricales</taxon>
        <taxon>Marasmiineae</taxon>
        <taxon>Marasmiaceae</taxon>
        <taxon>Marasmius</taxon>
    </lineage>
</organism>
<reference evidence="1 2" key="1">
    <citation type="submission" date="2024-05" db="EMBL/GenBank/DDBJ databases">
        <title>A draft genome resource for the thread blight pathogen Marasmius tenuissimus strain MS-2.</title>
        <authorList>
            <person name="Yulfo-Soto G.E."/>
            <person name="Baruah I.K."/>
            <person name="Amoako-Attah I."/>
            <person name="Bukari Y."/>
            <person name="Meinhardt L.W."/>
            <person name="Bailey B.A."/>
            <person name="Cohen S.P."/>
        </authorList>
    </citation>
    <scope>NUCLEOTIDE SEQUENCE [LARGE SCALE GENOMIC DNA]</scope>
    <source>
        <strain evidence="1 2">MS-2</strain>
    </source>
</reference>
<sequence length="209" mass="23117">MATTPRSSSSSFSLVSSEFPRSYLTRLQQALDDLTDPGTGEESPFPVFGSLCSFAQKSLQKLSGDVTRQSTQTHDPAIAFAEAAILLESVCRRAIYTQAESVEDRVAWRIALTAIVDAPDVGLGKVINKGKKFSKHPSWWATWFKVLYSENPQQHYASRLQQALKPFDLPADLGEKVALLLNHSDRELIIDLDDRGIPQINATLARLEA</sequence>
<dbReference type="EMBL" id="JBBXMP010000012">
    <property type="protein sequence ID" value="KAL0069497.1"/>
    <property type="molecule type" value="Genomic_DNA"/>
</dbReference>
<evidence type="ECO:0000313" key="1">
    <source>
        <dbReference type="EMBL" id="KAL0069497.1"/>
    </source>
</evidence>
<name>A0ABR3A6A1_9AGAR</name>
<evidence type="ECO:0000313" key="2">
    <source>
        <dbReference type="Proteomes" id="UP001437256"/>
    </source>
</evidence>
<accession>A0ABR3A6A1</accession>